<dbReference type="AlphaFoldDB" id="A0AAD7W273"/>
<dbReference type="EMBL" id="JAINUG010000399">
    <property type="protein sequence ID" value="KAJ8372499.1"/>
    <property type="molecule type" value="Genomic_DNA"/>
</dbReference>
<proteinExistence type="predicted"/>
<gene>
    <name evidence="1" type="ORF">AAFF_G00282060</name>
</gene>
<protein>
    <submittedName>
        <fullName evidence="1">Uncharacterized protein</fullName>
    </submittedName>
</protein>
<sequence length="126" mass="14217">MWNYEETYSLWRGEEDQRESAKSGARAELGGANRERNVAKTRCKALSGHAKRHGDVRRLGVRVRRQAIARWIARWSVQWAWFWPPEGRAVYRSIAASSHTIGPFRCVATGSATASRPPLAPFGGYC</sequence>
<name>A0AAD7W273_9TELE</name>
<comment type="caution">
    <text evidence="1">The sequence shown here is derived from an EMBL/GenBank/DDBJ whole genome shotgun (WGS) entry which is preliminary data.</text>
</comment>
<dbReference type="Proteomes" id="UP001221898">
    <property type="component" value="Unassembled WGS sequence"/>
</dbReference>
<evidence type="ECO:0000313" key="1">
    <source>
        <dbReference type="EMBL" id="KAJ8372499.1"/>
    </source>
</evidence>
<accession>A0AAD7W273</accession>
<evidence type="ECO:0000313" key="2">
    <source>
        <dbReference type="Proteomes" id="UP001221898"/>
    </source>
</evidence>
<organism evidence="1 2">
    <name type="scientific">Aldrovandia affinis</name>
    <dbReference type="NCBI Taxonomy" id="143900"/>
    <lineage>
        <taxon>Eukaryota</taxon>
        <taxon>Metazoa</taxon>
        <taxon>Chordata</taxon>
        <taxon>Craniata</taxon>
        <taxon>Vertebrata</taxon>
        <taxon>Euteleostomi</taxon>
        <taxon>Actinopterygii</taxon>
        <taxon>Neopterygii</taxon>
        <taxon>Teleostei</taxon>
        <taxon>Notacanthiformes</taxon>
        <taxon>Halosauridae</taxon>
        <taxon>Aldrovandia</taxon>
    </lineage>
</organism>
<reference evidence="1" key="1">
    <citation type="journal article" date="2023" name="Science">
        <title>Genome structures resolve the early diversification of teleost fishes.</title>
        <authorList>
            <person name="Parey E."/>
            <person name="Louis A."/>
            <person name="Montfort J."/>
            <person name="Bouchez O."/>
            <person name="Roques C."/>
            <person name="Iampietro C."/>
            <person name="Lluch J."/>
            <person name="Castinel A."/>
            <person name="Donnadieu C."/>
            <person name="Desvignes T."/>
            <person name="Floi Bucao C."/>
            <person name="Jouanno E."/>
            <person name="Wen M."/>
            <person name="Mejri S."/>
            <person name="Dirks R."/>
            <person name="Jansen H."/>
            <person name="Henkel C."/>
            <person name="Chen W.J."/>
            <person name="Zahm M."/>
            <person name="Cabau C."/>
            <person name="Klopp C."/>
            <person name="Thompson A.W."/>
            <person name="Robinson-Rechavi M."/>
            <person name="Braasch I."/>
            <person name="Lecointre G."/>
            <person name="Bobe J."/>
            <person name="Postlethwait J.H."/>
            <person name="Berthelot C."/>
            <person name="Roest Crollius H."/>
            <person name="Guiguen Y."/>
        </authorList>
    </citation>
    <scope>NUCLEOTIDE SEQUENCE</scope>
    <source>
        <strain evidence="1">NC1722</strain>
    </source>
</reference>
<keyword evidence="2" id="KW-1185">Reference proteome</keyword>